<dbReference type="Gene3D" id="3.40.710.10">
    <property type="entry name" value="DD-peptidase/beta-lactamase superfamily"/>
    <property type="match status" value="1"/>
</dbReference>
<evidence type="ECO:0000313" key="4">
    <source>
        <dbReference type="Proteomes" id="UP000654345"/>
    </source>
</evidence>
<dbReference type="PANTHER" id="PTHR43283:SF3">
    <property type="entry name" value="BETA-LACTAMASE FAMILY PROTEIN (AFU_ORTHOLOGUE AFUA_5G07500)"/>
    <property type="match status" value="1"/>
</dbReference>
<accession>A0ABQ3V708</accession>
<dbReference type="Pfam" id="PF00144">
    <property type="entry name" value="Beta-lactamase"/>
    <property type="match status" value="1"/>
</dbReference>
<dbReference type="Proteomes" id="UP000654345">
    <property type="component" value="Unassembled WGS sequence"/>
</dbReference>
<comment type="caution">
    <text evidence="3">The sequence shown here is derived from an EMBL/GenBank/DDBJ whole genome shotgun (WGS) entry which is preliminary data.</text>
</comment>
<dbReference type="Pfam" id="PF01609">
    <property type="entry name" value="DDE_Tnp_1"/>
    <property type="match status" value="1"/>
</dbReference>
<sequence>MANVAHVEQSLKHILEERANVLARETGCIERQRKFSGADLLQTLVFGWLSHPDASLERLASMATIRKVEVTDTALHKRFTEPCAHFLHAVFEEMASVVVEASQDVPLELLCRFQSVVLEDSSSIALPEELAEQWQGCGGSPGKGQAAVKLHVRWELKRGQVQGPRLTHGRIIDRSSPFKDDGLPVGSLYIADLGYLDWGAIAARRAAGSYTLTRAQARTNYWTPEGKPLELDALLPQQVGQTHERWVRVGKEHRHLMRLLILRVPQDGASRRRANLEADAKRRAQPVREQAWKLADWTILLTDVPANLLNLQEALVLVRERWQMEMLYKLWKQYGRIDEWRTTNPWRVLCELYAKLIGLLLQHWLILLFAWQDEQRRMPQTGTGGPRYRQFAAGSFCRGALVSLCPTSHPTSHAFRVPNEQAQKASQFRPTPPAEIDQLGFESLSWCVWGKNVGTPIRRKETMKTESLSRARLLRLRTIMTGYVEHGEVPGIVTGISRHGEVHVDAVGNQSLDGPDPMRRDTICRIASMSKPITAAATMILAEECKLRLDDAVQKWLPELSDRKVLKRIHAPLDETVPACRPITVRGLLTFAMGFGVLFPPTGQCPILSAANALQIGMMPASKPQAKPGPDEWIRRLGTLPLMYQSGERWLYGTGYDVLGVLIARVSGQPLETFLRERIFEPLGMKDTGFSVPAEKLDRLASCYISNPATGTLDLFDGVQESQWSRPPTFPSGASGLVGA</sequence>
<dbReference type="InterPro" id="IPR002559">
    <property type="entry name" value="Transposase_11"/>
</dbReference>
<dbReference type="PANTHER" id="PTHR43283">
    <property type="entry name" value="BETA-LACTAMASE-RELATED"/>
    <property type="match status" value="1"/>
</dbReference>
<protein>
    <recommendedName>
        <fullName evidence="5">Beta-lactamase-related domain-containing protein</fullName>
    </recommendedName>
</protein>
<dbReference type="EMBL" id="BNJG01000008">
    <property type="protein sequence ID" value="GHO61026.1"/>
    <property type="molecule type" value="Genomic_DNA"/>
</dbReference>
<evidence type="ECO:0008006" key="5">
    <source>
        <dbReference type="Google" id="ProtNLM"/>
    </source>
</evidence>
<dbReference type="RefSeq" id="WP_236039200.1">
    <property type="nucleotide sequence ID" value="NZ_BNJG01000008.1"/>
</dbReference>
<gene>
    <name evidence="3" type="ORF">KSB_95010</name>
</gene>
<dbReference type="InterPro" id="IPR012338">
    <property type="entry name" value="Beta-lactam/transpept-like"/>
</dbReference>
<dbReference type="SUPFAM" id="SSF53098">
    <property type="entry name" value="Ribonuclease H-like"/>
    <property type="match status" value="1"/>
</dbReference>
<dbReference type="SUPFAM" id="SSF56601">
    <property type="entry name" value="beta-lactamase/transpeptidase-like"/>
    <property type="match status" value="1"/>
</dbReference>
<evidence type="ECO:0000259" key="2">
    <source>
        <dbReference type="Pfam" id="PF01609"/>
    </source>
</evidence>
<keyword evidence="4" id="KW-1185">Reference proteome</keyword>
<evidence type="ECO:0000259" key="1">
    <source>
        <dbReference type="Pfam" id="PF00144"/>
    </source>
</evidence>
<organism evidence="3 4">
    <name type="scientific">Ktedonobacter robiniae</name>
    <dbReference type="NCBI Taxonomy" id="2778365"/>
    <lineage>
        <taxon>Bacteria</taxon>
        <taxon>Bacillati</taxon>
        <taxon>Chloroflexota</taxon>
        <taxon>Ktedonobacteria</taxon>
        <taxon>Ktedonobacterales</taxon>
        <taxon>Ktedonobacteraceae</taxon>
        <taxon>Ktedonobacter</taxon>
    </lineage>
</organism>
<reference evidence="3 4" key="1">
    <citation type="journal article" date="2021" name="Int. J. Syst. Evol. Microbiol.">
        <title>Reticulibacter mediterranei gen. nov., sp. nov., within the new family Reticulibacteraceae fam. nov., and Ktedonospora formicarum gen. nov., sp. nov., Ktedonobacter robiniae sp. nov., Dictyobacter formicarum sp. nov. and Dictyobacter arantiisoli sp. nov., belonging to the class Ktedonobacteria.</title>
        <authorList>
            <person name="Yabe S."/>
            <person name="Zheng Y."/>
            <person name="Wang C.M."/>
            <person name="Sakai Y."/>
            <person name="Abe K."/>
            <person name="Yokota A."/>
            <person name="Donadio S."/>
            <person name="Cavaletti L."/>
            <person name="Monciardini P."/>
        </authorList>
    </citation>
    <scope>NUCLEOTIDE SEQUENCE [LARGE SCALE GENOMIC DNA]</scope>
    <source>
        <strain evidence="3 4">SOSP1-30</strain>
    </source>
</reference>
<feature type="domain" description="Transposase IS4-like" evidence="2">
    <location>
        <begin position="114"/>
        <end position="360"/>
    </location>
</feature>
<dbReference type="NCBIfam" id="NF033592">
    <property type="entry name" value="transpos_IS4_1"/>
    <property type="match status" value="1"/>
</dbReference>
<dbReference type="InterPro" id="IPR001466">
    <property type="entry name" value="Beta-lactam-related"/>
</dbReference>
<name>A0ABQ3V708_9CHLR</name>
<evidence type="ECO:0000313" key="3">
    <source>
        <dbReference type="EMBL" id="GHO61026.1"/>
    </source>
</evidence>
<dbReference type="InterPro" id="IPR050789">
    <property type="entry name" value="Diverse_Enzym_Activities"/>
</dbReference>
<proteinExistence type="predicted"/>
<dbReference type="InterPro" id="IPR012337">
    <property type="entry name" value="RNaseH-like_sf"/>
</dbReference>
<dbReference type="InterPro" id="IPR047952">
    <property type="entry name" value="Transpos_IS4"/>
</dbReference>
<feature type="domain" description="Beta-lactamase-related" evidence="1">
    <location>
        <begin position="477"/>
        <end position="711"/>
    </location>
</feature>